<dbReference type="AlphaFoldDB" id="A0A059FWV4"/>
<dbReference type="GO" id="GO:0046872">
    <property type="term" value="F:metal ion binding"/>
    <property type="evidence" value="ECO:0007669"/>
    <property type="project" value="UniProtKB-KW"/>
</dbReference>
<gene>
    <name evidence="7" type="ORF">HHI_07382</name>
</gene>
<evidence type="ECO:0000313" key="7">
    <source>
        <dbReference type="EMBL" id="KCZ95052.1"/>
    </source>
</evidence>
<sequence>MPKARSGGCQCGRIRFRAESLRDNSHVCHCRMCQKATGNFFAALVGVPYTDFQWTRGTPAEFNSSEKARRGFCRDCGTPLYYRHEDNQHISMSIGAFDDPASIPLNFQLGMEGRLPQMDQFEVLDDFGSTEDDMPEEAARIRASNNQHPDQDTEDWTPKA</sequence>
<organism evidence="7 8">
    <name type="scientific">Hyphomonas hirschiana VP5</name>
    <dbReference type="NCBI Taxonomy" id="1280951"/>
    <lineage>
        <taxon>Bacteria</taxon>
        <taxon>Pseudomonadati</taxon>
        <taxon>Pseudomonadota</taxon>
        <taxon>Alphaproteobacteria</taxon>
        <taxon>Hyphomonadales</taxon>
        <taxon>Hyphomonadaceae</taxon>
        <taxon>Hyphomonas</taxon>
    </lineage>
</organism>
<keyword evidence="3" id="KW-0862">Zinc</keyword>
<dbReference type="PATRIC" id="fig|1280951.3.peg.1493"/>
<dbReference type="PROSITE" id="PS51891">
    <property type="entry name" value="CENP_V_GFA"/>
    <property type="match status" value="1"/>
</dbReference>
<evidence type="ECO:0000256" key="3">
    <source>
        <dbReference type="ARBA" id="ARBA00022833"/>
    </source>
</evidence>
<evidence type="ECO:0000313" key="8">
    <source>
        <dbReference type="Proteomes" id="UP000025061"/>
    </source>
</evidence>
<dbReference type="InterPro" id="IPR006913">
    <property type="entry name" value="CENP-V/GFA"/>
</dbReference>
<name>A0A059FWV4_9PROT</name>
<dbReference type="PANTHER" id="PTHR33337:SF40">
    <property type="entry name" value="CENP-V_GFA DOMAIN-CONTAINING PROTEIN-RELATED"/>
    <property type="match status" value="1"/>
</dbReference>
<dbReference type="SUPFAM" id="SSF51316">
    <property type="entry name" value="Mss4-like"/>
    <property type="match status" value="1"/>
</dbReference>
<evidence type="ECO:0000259" key="6">
    <source>
        <dbReference type="PROSITE" id="PS51891"/>
    </source>
</evidence>
<reference evidence="7 8" key="1">
    <citation type="submission" date="2013-04" db="EMBL/GenBank/DDBJ databases">
        <title>Hyphomonas hirschiana VP5 Genome Sequencing.</title>
        <authorList>
            <person name="Lai Q."/>
            <person name="Shao Z."/>
        </authorList>
    </citation>
    <scope>NUCLEOTIDE SEQUENCE [LARGE SCALE GENOMIC DNA]</scope>
    <source>
        <strain evidence="7 8">VP5</strain>
    </source>
</reference>
<dbReference type="PANTHER" id="PTHR33337">
    <property type="entry name" value="GFA DOMAIN-CONTAINING PROTEIN"/>
    <property type="match status" value="1"/>
</dbReference>
<accession>A0A059FWV4</accession>
<keyword evidence="8" id="KW-1185">Reference proteome</keyword>
<dbReference type="Pfam" id="PF04828">
    <property type="entry name" value="GFA"/>
    <property type="match status" value="1"/>
</dbReference>
<dbReference type="OrthoDB" id="9807246at2"/>
<evidence type="ECO:0000256" key="2">
    <source>
        <dbReference type="ARBA" id="ARBA00022723"/>
    </source>
</evidence>
<dbReference type="Gene3D" id="3.90.1590.10">
    <property type="entry name" value="glutathione-dependent formaldehyde- activating enzyme (gfa)"/>
    <property type="match status" value="1"/>
</dbReference>
<feature type="region of interest" description="Disordered" evidence="5">
    <location>
        <begin position="127"/>
        <end position="160"/>
    </location>
</feature>
<dbReference type="InterPro" id="IPR011057">
    <property type="entry name" value="Mss4-like_sf"/>
</dbReference>
<dbReference type="RefSeq" id="WP_011646833.1">
    <property type="nucleotide sequence ID" value="NZ_ARYI01000005.1"/>
</dbReference>
<evidence type="ECO:0000256" key="4">
    <source>
        <dbReference type="ARBA" id="ARBA00023239"/>
    </source>
</evidence>
<dbReference type="EMBL" id="ARYI01000005">
    <property type="protein sequence ID" value="KCZ95052.1"/>
    <property type="molecule type" value="Genomic_DNA"/>
</dbReference>
<feature type="compositionally biased region" description="Acidic residues" evidence="5">
    <location>
        <begin position="127"/>
        <end position="136"/>
    </location>
</feature>
<evidence type="ECO:0000256" key="5">
    <source>
        <dbReference type="SAM" id="MobiDB-lite"/>
    </source>
</evidence>
<protein>
    <recommendedName>
        <fullName evidence="6">CENP-V/GFA domain-containing protein</fullName>
    </recommendedName>
</protein>
<keyword evidence="4" id="KW-0456">Lyase</keyword>
<proteinExistence type="inferred from homology"/>
<feature type="domain" description="CENP-V/GFA" evidence="6">
    <location>
        <begin position="5"/>
        <end position="106"/>
    </location>
</feature>
<evidence type="ECO:0000256" key="1">
    <source>
        <dbReference type="ARBA" id="ARBA00005495"/>
    </source>
</evidence>
<dbReference type="Proteomes" id="UP000025061">
    <property type="component" value="Unassembled WGS sequence"/>
</dbReference>
<dbReference type="GO" id="GO:0016846">
    <property type="term" value="F:carbon-sulfur lyase activity"/>
    <property type="evidence" value="ECO:0007669"/>
    <property type="project" value="InterPro"/>
</dbReference>
<keyword evidence="2" id="KW-0479">Metal-binding</keyword>
<comment type="similarity">
    <text evidence="1">Belongs to the Gfa family.</text>
</comment>
<comment type="caution">
    <text evidence="7">The sequence shown here is derived from an EMBL/GenBank/DDBJ whole genome shotgun (WGS) entry which is preliminary data.</text>
</comment>